<gene>
    <name evidence="3" type="ORF">DUNSADRAFT_8277</name>
</gene>
<keyword evidence="4" id="KW-1185">Reference proteome</keyword>
<comment type="caution">
    <text evidence="3">The sequence shown here is derived from an EMBL/GenBank/DDBJ whole genome shotgun (WGS) entry which is preliminary data.</text>
</comment>
<protein>
    <recommendedName>
        <fullName evidence="2">Histone deacetylase domain-containing protein</fullName>
    </recommendedName>
</protein>
<accession>A0ABQ7HA86</accession>
<dbReference type="InterPro" id="IPR023801">
    <property type="entry name" value="His_deacetylse_dom"/>
</dbReference>
<dbReference type="PRINTS" id="PR01270">
    <property type="entry name" value="HDASUPER"/>
</dbReference>
<dbReference type="InterPro" id="IPR044150">
    <property type="entry name" value="HDAC_classIV"/>
</dbReference>
<dbReference type="CDD" id="cd09993">
    <property type="entry name" value="HDAC_classIV"/>
    <property type="match status" value="1"/>
</dbReference>
<dbReference type="InterPro" id="IPR037138">
    <property type="entry name" value="His_deacetylse_dom_sf"/>
</dbReference>
<evidence type="ECO:0000256" key="1">
    <source>
        <dbReference type="ARBA" id="ARBA00022801"/>
    </source>
</evidence>
<organism evidence="3 4">
    <name type="scientific">Dunaliella salina</name>
    <name type="common">Green alga</name>
    <name type="synonym">Protococcus salinus</name>
    <dbReference type="NCBI Taxonomy" id="3046"/>
    <lineage>
        <taxon>Eukaryota</taxon>
        <taxon>Viridiplantae</taxon>
        <taxon>Chlorophyta</taxon>
        <taxon>core chlorophytes</taxon>
        <taxon>Chlorophyceae</taxon>
        <taxon>CS clade</taxon>
        <taxon>Chlamydomonadales</taxon>
        <taxon>Dunaliellaceae</taxon>
        <taxon>Dunaliella</taxon>
    </lineage>
</organism>
<reference evidence="3" key="1">
    <citation type="submission" date="2017-08" db="EMBL/GenBank/DDBJ databases">
        <authorList>
            <person name="Polle J.E."/>
            <person name="Barry K."/>
            <person name="Cushman J."/>
            <person name="Schmutz J."/>
            <person name="Tran D."/>
            <person name="Hathwaick L.T."/>
            <person name="Yim W.C."/>
            <person name="Jenkins J."/>
            <person name="Mckie-Krisberg Z.M."/>
            <person name="Prochnik S."/>
            <person name="Lindquist E."/>
            <person name="Dockter R.B."/>
            <person name="Adam C."/>
            <person name="Molina H."/>
            <person name="Bunkerborg J."/>
            <person name="Jin E."/>
            <person name="Buchheim M."/>
            <person name="Magnuson J."/>
        </authorList>
    </citation>
    <scope>NUCLEOTIDE SEQUENCE</scope>
    <source>
        <strain evidence="3">CCAP 19/18</strain>
    </source>
</reference>
<evidence type="ECO:0000313" key="3">
    <source>
        <dbReference type="EMBL" id="KAF5843761.1"/>
    </source>
</evidence>
<name>A0ABQ7HA86_DUNSA</name>
<feature type="domain" description="Histone deacetylase" evidence="2">
    <location>
        <begin position="95"/>
        <end position="388"/>
    </location>
</feature>
<evidence type="ECO:0000313" key="4">
    <source>
        <dbReference type="Proteomes" id="UP000815325"/>
    </source>
</evidence>
<dbReference type="Proteomes" id="UP000815325">
    <property type="component" value="Unassembled WGS sequence"/>
</dbReference>
<dbReference type="InterPro" id="IPR023696">
    <property type="entry name" value="Ureohydrolase_dom_sf"/>
</dbReference>
<dbReference type="InterPro" id="IPR000286">
    <property type="entry name" value="HDACs"/>
</dbReference>
<dbReference type="PANTHER" id="PTHR10625">
    <property type="entry name" value="HISTONE DEACETYLASE HDAC1-RELATED"/>
    <property type="match status" value="1"/>
</dbReference>
<dbReference type="SUPFAM" id="SSF52768">
    <property type="entry name" value="Arginase/deacetylase"/>
    <property type="match status" value="1"/>
</dbReference>
<evidence type="ECO:0000259" key="2">
    <source>
        <dbReference type="Pfam" id="PF00850"/>
    </source>
</evidence>
<keyword evidence="1" id="KW-0378">Hydrolase</keyword>
<dbReference type="Pfam" id="PF00850">
    <property type="entry name" value="Hist_deacetyl"/>
    <property type="match status" value="1"/>
</dbReference>
<dbReference type="EMBL" id="MU069438">
    <property type="protein sequence ID" value="KAF5843761.1"/>
    <property type="molecule type" value="Genomic_DNA"/>
</dbReference>
<dbReference type="Gene3D" id="3.40.800.20">
    <property type="entry name" value="Histone deacetylase domain"/>
    <property type="match status" value="1"/>
</dbReference>
<dbReference type="PANTHER" id="PTHR10625:SF23">
    <property type="entry name" value="HISTONE DEACETYLASE 11"/>
    <property type="match status" value="1"/>
</dbReference>
<sequence>MLSWVLNPLGISLPSKTPLGAKFDNRRSCMLSAAQQAHTVPQSSAPTFASLGRPCLIRKEDYADIVKAWPSERSTLPFVYHDAYNVTIFGIEKLHPFDSCKFSKVVDKLNAQGLLSYQTHEEKKQKHTPQMAEPLMATHEALLNVHTPKYIDAIHSSNMKVVQVTELPPLLILPPPLLQRQVVNPMKYHAAGTMLAAALAIERGWSINLGGGMHHAYANDGMGWCMFDDVHLAIRRLRTATNGAVKKVLYIDLDVHQGNGVSRDKLAFKDEDLIIVDVFNGGIFPKDEDAWPAINISVPLRSGARDAEYLKAVRQALEDATQWSQPDLVFYNAGTDVLEGDPLGRFNISPSAIQQRDQMVFEHALHVAKAPIVMTLSGGYAPQSSDVISASLSNLIRLFQLNAMPGSSA</sequence>
<proteinExistence type="predicted"/>